<accession>A0A951UMX2</accession>
<reference evidence="1" key="2">
    <citation type="journal article" date="2022" name="Microbiol. Resour. Announc.">
        <title>Metagenome Sequencing to Explore Phylogenomics of Terrestrial Cyanobacteria.</title>
        <authorList>
            <person name="Ward R.D."/>
            <person name="Stajich J.E."/>
            <person name="Johansen J.R."/>
            <person name="Huntemann M."/>
            <person name="Clum A."/>
            <person name="Foster B."/>
            <person name="Foster B."/>
            <person name="Roux S."/>
            <person name="Palaniappan K."/>
            <person name="Varghese N."/>
            <person name="Mukherjee S."/>
            <person name="Reddy T.B.K."/>
            <person name="Daum C."/>
            <person name="Copeland A."/>
            <person name="Chen I.A."/>
            <person name="Ivanova N.N."/>
            <person name="Kyrpides N.C."/>
            <person name="Shapiro N."/>
            <person name="Eloe-Fadrosh E.A."/>
            <person name="Pietrasiak N."/>
        </authorList>
    </citation>
    <scope>NUCLEOTIDE SEQUENCE</scope>
    <source>
        <strain evidence="1">UHER 2000/2452</strain>
    </source>
</reference>
<dbReference type="Proteomes" id="UP000757435">
    <property type="component" value="Unassembled WGS sequence"/>
</dbReference>
<sequence length="195" mass="22082">MIPQDITQTLTALFGEAVRVNEPESWQIEGENLRLLVLLSEDQSWLRSLITIAPAQEAAPYLAQLLEANFDETQETRYALFQNLLWGVFHHSMATLTSEDFQAAIARLVTLHQQGLSDSFSRFAEAQVRQIIRAAKMQGQSLAATLQSLERFYEEGVMGDLDASAGDRSTVLSAWRYQLERLWDEESQDKSQDEA</sequence>
<proteinExistence type="predicted"/>
<dbReference type="SUPFAM" id="SSF69635">
    <property type="entry name" value="Type III secretory system chaperone-like"/>
    <property type="match status" value="1"/>
</dbReference>
<comment type="caution">
    <text evidence="1">The sequence shown here is derived from an EMBL/GenBank/DDBJ whole genome shotgun (WGS) entry which is preliminary data.</text>
</comment>
<gene>
    <name evidence="1" type="ORF">KME15_11005</name>
</gene>
<dbReference type="EMBL" id="JAHHHD010000010">
    <property type="protein sequence ID" value="MBW4659194.1"/>
    <property type="molecule type" value="Genomic_DNA"/>
</dbReference>
<dbReference type="Gene3D" id="3.30.1460.10">
    <property type="match status" value="1"/>
</dbReference>
<evidence type="ECO:0000313" key="2">
    <source>
        <dbReference type="Proteomes" id="UP000757435"/>
    </source>
</evidence>
<evidence type="ECO:0000313" key="1">
    <source>
        <dbReference type="EMBL" id="MBW4659194.1"/>
    </source>
</evidence>
<reference evidence="1" key="1">
    <citation type="submission" date="2021-05" db="EMBL/GenBank/DDBJ databases">
        <authorList>
            <person name="Pietrasiak N."/>
            <person name="Ward R."/>
            <person name="Stajich J.E."/>
            <person name="Kurbessoian T."/>
        </authorList>
    </citation>
    <scope>NUCLEOTIDE SEQUENCE</scope>
    <source>
        <strain evidence="1">UHER 2000/2452</strain>
    </source>
</reference>
<organism evidence="1 2">
    <name type="scientific">Drouetiella hepatica Uher 2000/2452</name>
    <dbReference type="NCBI Taxonomy" id="904376"/>
    <lineage>
        <taxon>Bacteria</taxon>
        <taxon>Bacillati</taxon>
        <taxon>Cyanobacteriota</taxon>
        <taxon>Cyanophyceae</taxon>
        <taxon>Oculatellales</taxon>
        <taxon>Oculatellaceae</taxon>
        <taxon>Drouetiella</taxon>
    </lineage>
</organism>
<dbReference type="AlphaFoldDB" id="A0A951UMX2"/>
<name>A0A951UMX2_9CYAN</name>
<protein>
    <submittedName>
        <fullName evidence="1">Uncharacterized protein</fullName>
    </submittedName>
</protein>